<dbReference type="EMBL" id="FUZI01000001">
    <property type="protein sequence ID" value="SKC31401.1"/>
    <property type="molecule type" value="Genomic_DNA"/>
</dbReference>
<dbReference type="InterPro" id="IPR052163">
    <property type="entry name" value="DGC-Regulatory_Protein"/>
</dbReference>
<comment type="subcellular location">
    <subcellularLocation>
        <location evidence="1">Cell inner membrane</location>
    </subcellularLocation>
</comment>
<accession>A0A1T5HX13</accession>
<dbReference type="EC" id="2.7.7.65" evidence="4"/>
<keyword evidence="2" id="KW-1133">Transmembrane helix</keyword>
<dbReference type="InterPro" id="IPR029787">
    <property type="entry name" value="Nucleotide_cyclase"/>
</dbReference>
<evidence type="ECO:0000313" key="5">
    <source>
        <dbReference type="Proteomes" id="UP000189966"/>
    </source>
</evidence>
<dbReference type="SUPFAM" id="SSF103190">
    <property type="entry name" value="Sensory domain-like"/>
    <property type="match status" value="1"/>
</dbReference>
<feature type="transmembrane region" description="Helical" evidence="2">
    <location>
        <begin position="12"/>
        <end position="32"/>
    </location>
</feature>
<gene>
    <name evidence="4" type="primary">dosC</name>
    <name evidence="4" type="ORF">CZ809_00879</name>
</gene>
<protein>
    <submittedName>
        <fullName evidence="4">Diguanylate cyclase DosC</fullName>
        <ecNumber evidence="4">2.7.7.65</ecNumber>
    </submittedName>
</protein>
<keyword evidence="4" id="KW-0548">Nucleotidyltransferase</keyword>
<dbReference type="InterPro" id="IPR043128">
    <property type="entry name" value="Rev_trsase/Diguanyl_cyclase"/>
</dbReference>
<dbReference type="CDD" id="cd01949">
    <property type="entry name" value="GGDEF"/>
    <property type="match status" value="1"/>
</dbReference>
<dbReference type="AlphaFoldDB" id="A0A1T5HX13"/>
<evidence type="ECO:0000256" key="1">
    <source>
        <dbReference type="ARBA" id="ARBA00004533"/>
    </source>
</evidence>
<keyword evidence="2" id="KW-0472">Membrane</keyword>
<dbReference type="Gene3D" id="3.30.70.270">
    <property type="match status" value="1"/>
</dbReference>
<dbReference type="InterPro" id="IPR029151">
    <property type="entry name" value="Sensor-like_sf"/>
</dbReference>
<dbReference type="SMART" id="SM00267">
    <property type="entry name" value="GGDEF"/>
    <property type="match status" value="1"/>
</dbReference>
<dbReference type="GO" id="GO:0052621">
    <property type="term" value="F:diguanylate cyclase activity"/>
    <property type="evidence" value="ECO:0007669"/>
    <property type="project" value="UniProtKB-EC"/>
</dbReference>
<dbReference type="PANTHER" id="PTHR46663">
    <property type="entry name" value="DIGUANYLATE CYCLASE DGCT-RELATED"/>
    <property type="match status" value="1"/>
</dbReference>
<feature type="domain" description="GGDEF" evidence="3">
    <location>
        <begin position="368"/>
        <end position="502"/>
    </location>
</feature>
<dbReference type="PROSITE" id="PS50887">
    <property type="entry name" value="GGDEF"/>
    <property type="match status" value="1"/>
</dbReference>
<name>A0A1T5HX13_9GAMM</name>
<evidence type="ECO:0000313" key="4">
    <source>
        <dbReference type="EMBL" id="SKC31401.1"/>
    </source>
</evidence>
<sequence length="503" mass="57484">MNISHSIRKKITHYILLCLSLLVIFNIGYWSYNQYTNIQKMLTRNQTVTENNVLTIVSKHTDLLTAISNDTVMQDLSLQLPQRIEIIRPYQQAFNIETLGISDMKGNAATTYRMNAENINYRHYFQQAIQEKRLTISNLIYSPISNSYVYIICKPFNNSINEGTIFASVSYADINHALTYQENTSIKNNILNDCKDTSNNCKNTNTLKKNNIYSSLNNEQISHNIKNKNTFSYHVINNKNQLEILSLHPLKNTPWYLVTTLNYNQYLKDRVLFMIINICISVIASIAIGYYLMKKVSIITSPIDAFIKESTSIVPIQSPSKNSNIDINHHFKNIINTTKDGVYCSRTNLLNRKYFIQHANITIQKRHQNLALLFIDLDNLKTINDTLGHYYGDDVISIFAQHVKSFFNNPIDLIGRFGGDEFIVLTSGFNNETDLINILETLISQLNGSVSNGDIVIPFSASIGVAVTDNQTRDIEQLINNADQAVYDSKKKGKNCYSFYVNH</sequence>
<dbReference type="InterPro" id="IPR000160">
    <property type="entry name" value="GGDEF_dom"/>
</dbReference>
<keyword evidence="2" id="KW-0812">Transmembrane</keyword>
<dbReference type="PANTHER" id="PTHR46663:SF2">
    <property type="entry name" value="GGDEF DOMAIN-CONTAINING PROTEIN"/>
    <property type="match status" value="1"/>
</dbReference>
<dbReference type="GO" id="GO:0005886">
    <property type="term" value="C:plasma membrane"/>
    <property type="evidence" value="ECO:0007669"/>
    <property type="project" value="UniProtKB-SubCell"/>
</dbReference>
<dbReference type="Proteomes" id="UP000189966">
    <property type="component" value="Unassembled WGS sequence"/>
</dbReference>
<organism evidence="4 5">
    <name type="scientific">Photobacterium piscicola</name>
    <dbReference type="NCBI Taxonomy" id="1378299"/>
    <lineage>
        <taxon>Bacteria</taxon>
        <taxon>Pseudomonadati</taxon>
        <taxon>Pseudomonadota</taxon>
        <taxon>Gammaproteobacteria</taxon>
        <taxon>Vibrionales</taxon>
        <taxon>Vibrionaceae</taxon>
        <taxon>Photobacterium</taxon>
    </lineage>
</organism>
<evidence type="ECO:0000256" key="2">
    <source>
        <dbReference type="SAM" id="Phobius"/>
    </source>
</evidence>
<dbReference type="SUPFAM" id="SSF55073">
    <property type="entry name" value="Nucleotide cyclase"/>
    <property type="match status" value="1"/>
</dbReference>
<dbReference type="Gene3D" id="3.30.450.20">
    <property type="entry name" value="PAS domain"/>
    <property type="match status" value="1"/>
</dbReference>
<keyword evidence="4" id="KW-0808">Transferase</keyword>
<dbReference type="Pfam" id="PF00990">
    <property type="entry name" value="GGDEF"/>
    <property type="match status" value="1"/>
</dbReference>
<reference evidence="4 5" key="1">
    <citation type="submission" date="2017-02" db="EMBL/GenBank/DDBJ databases">
        <authorList>
            <person name="Peterson S.W."/>
        </authorList>
    </citation>
    <scope>NUCLEOTIDE SEQUENCE [LARGE SCALE GENOMIC DNA]</scope>
    <source>
        <strain evidence="5">type strain: NCCB 100098</strain>
    </source>
</reference>
<feature type="transmembrane region" description="Helical" evidence="2">
    <location>
        <begin position="271"/>
        <end position="293"/>
    </location>
</feature>
<proteinExistence type="predicted"/>
<evidence type="ECO:0000259" key="3">
    <source>
        <dbReference type="PROSITE" id="PS50887"/>
    </source>
</evidence>